<organism evidence="8 9">
    <name type="scientific">Thermothelomyces thermophilus (strain ATCC 42464 / BCRC 31852 / DSM 1799)</name>
    <name type="common">Sporotrichum thermophile</name>
    <dbReference type="NCBI Taxonomy" id="573729"/>
    <lineage>
        <taxon>Eukaryota</taxon>
        <taxon>Fungi</taxon>
        <taxon>Dikarya</taxon>
        <taxon>Ascomycota</taxon>
        <taxon>Pezizomycotina</taxon>
        <taxon>Sordariomycetes</taxon>
        <taxon>Sordariomycetidae</taxon>
        <taxon>Sordariales</taxon>
        <taxon>Chaetomiaceae</taxon>
        <taxon>Thermothelomyces</taxon>
    </lineage>
</organism>
<dbReference type="InParanoid" id="G2Q3M6"/>
<dbReference type="GO" id="GO:0004497">
    <property type="term" value="F:monooxygenase activity"/>
    <property type="evidence" value="ECO:0007669"/>
    <property type="project" value="UniProtKB-KW"/>
</dbReference>
<evidence type="ECO:0000256" key="1">
    <source>
        <dbReference type="ARBA" id="ARBA00001973"/>
    </source>
</evidence>
<dbReference type="Pfam" id="PF18132">
    <property type="entry name" value="Tyrosinase_C"/>
    <property type="match status" value="1"/>
</dbReference>
<dbReference type="Gene3D" id="1.10.1280.10">
    <property type="entry name" value="Di-copper center containing domain from catechol oxidase"/>
    <property type="match status" value="1"/>
</dbReference>
<dbReference type="GO" id="GO:0046872">
    <property type="term" value="F:metal ion binding"/>
    <property type="evidence" value="ECO:0007669"/>
    <property type="project" value="UniProtKB-KW"/>
</dbReference>
<evidence type="ECO:0000313" key="9">
    <source>
        <dbReference type="Proteomes" id="UP000007322"/>
    </source>
</evidence>
<feature type="chain" id="PRO_5003436040" description="Tyrosinase copper-binding domain-containing protein" evidence="5">
    <location>
        <begin position="23"/>
        <end position="651"/>
    </location>
</feature>
<dbReference type="HOGENOM" id="CLU_013691_3_0_1"/>
<keyword evidence="5" id="KW-0732">Signal</keyword>
<dbReference type="eggNOG" id="ENOG502R1BY">
    <property type="taxonomic scope" value="Eukaryota"/>
</dbReference>
<comment type="cofactor">
    <cofactor evidence="1">
        <name>Cu(2+)</name>
        <dbReference type="ChEBI" id="CHEBI:29036"/>
    </cofactor>
</comment>
<dbReference type="Proteomes" id="UP000007322">
    <property type="component" value="Chromosome 1"/>
</dbReference>
<dbReference type="STRING" id="573729.G2Q3M6"/>
<gene>
    <name evidence="8" type="ORF">MYCTH_76199</name>
</gene>
<dbReference type="InterPro" id="IPR008922">
    <property type="entry name" value="Di-copper_centre_dom_sf"/>
</dbReference>
<dbReference type="SUPFAM" id="SSF48056">
    <property type="entry name" value="Di-copper centre-containing domain"/>
    <property type="match status" value="1"/>
</dbReference>
<reference evidence="8 9" key="1">
    <citation type="journal article" date="2011" name="Nat. Biotechnol.">
        <title>Comparative genomic analysis of the thermophilic biomass-degrading fungi Myceliophthora thermophila and Thielavia terrestris.</title>
        <authorList>
            <person name="Berka R.M."/>
            <person name="Grigoriev I.V."/>
            <person name="Otillar R."/>
            <person name="Salamov A."/>
            <person name="Grimwood J."/>
            <person name="Reid I."/>
            <person name="Ishmael N."/>
            <person name="John T."/>
            <person name="Darmond C."/>
            <person name="Moisan M.-C."/>
            <person name="Henrissat B."/>
            <person name="Coutinho P.M."/>
            <person name="Lombard V."/>
            <person name="Natvig D.O."/>
            <person name="Lindquist E."/>
            <person name="Schmutz J."/>
            <person name="Lucas S."/>
            <person name="Harris P."/>
            <person name="Powlowski J."/>
            <person name="Bellemare A."/>
            <person name="Taylor D."/>
            <person name="Butler G."/>
            <person name="de Vries R.P."/>
            <person name="Allijn I.E."/>
            <person name="van den Brink J."/>
            <person name="Ushinsky S."/>
            <person name="Storms R."/>
            <person name="Powell A.J."/>
            <person name="Paulsen I.T."/>
            <person name="Elbourne L.D.H."/>
            <person name="Baker S.E."/>
            <person name="Magnuson J."/>
            <person name="LaBoissiere S."/>
            <person name="Clutterbuck A.J."/>
            <person name="Martinez D."/>
            <person name="Wogulis M."/>
            <person name="de Leon A.L."/>
            <person name="Rey M.W."/>
            <person name="Tsang A."/>
        </authorList>
    </citation>
    <scope>NUCLEOTIDE SEQUENCE [LARGE SCALE GENOMIC DNA]</scope>
    <source>
        <strain evidence="9">ATCC 42464 / BCRC 31852 / DSM 1799</strain>
    </source>
</reference>
<dbReference type="GeneID" id="11508528"/>
<dbReference type="PANTHER" id="PTHR11474:SF32">
    <property type="entry name" value="TYROSINASE"/>
    <property type="match status" value="1"/>
</dbReference>
<keyword evidence="9" id="KW-1185">Reference proteome</keyword>
<keyword evidence="4" id="KW-0503">Monooxygenase</keyword>
<dbReference type="PANTHER" id="PTHR11474">
    <property type="entry name" value="TYROSINASE FAMILY MEMBER"/>
    <property type="match status" value="1"/>
</dbReference>
<evidence type="ECO:0000256" key="2">
    <source>
        <dbReference type="ARBA" id="ARBA00022723"/>
    </source>
</evidence>
<dbReference type="Pfam" id="PF00264">
    <property type="entry name" value="Tyrosinase"/>
    <property type="match status" value="1"/>
</dbReference>
<accession>G2Q3M6</accession>
<evidence type="ECO:0000256" key="3">
    <source>
        <dbReference type="ARBA" id="ARBA00023002"/>
    </source>
</evidence>
<dbReference type="PROSITE" id="PS00498">
    <property type="entry name" value="TYROSINASE_2"/>
    <property type="match status" value="1"/>
</dbReference>
<keyword evidence="2" id="KW-0479">Metal-binding</keyword>
<dbReference type="VEuPathDB" id="FungiDB:MYCTH_76199"/>
<dbReference type="OrthoDB" id="6132182at2759"/>
<evidence type="ECO:0000259" key="6">
    <source>
        <dbReference type="PROSITE" id="PS00497"/>
    </source>
</evidence>
<dbReference type="OMA" id="HMWPLEY"/>
<feature type="domain" description="Tyrosinase copper-binding" evidence="7">
    <location>
        <begin position="325"/>
        <end position="336"/>
    </location>
</feature>
<dbReference type="PROSITE" id="PS00497">
    <property type="entry name" value="TYROSINASE_1"/>
    <property type="match status" value="1"/>
</dbReference>
<evidence type="ECO:0000256" key="5">
    <source>
        <dbReference type="SAM" id="SignalP"/>
    </source>
</evidence>
<proteinExistence type="predicted"/>
<protein>
    <recommendedName>
        <fullName evidence="6 7">Tyrosinase copper-binding domain-containing protein</fullName>
    </recommendedName>
</protein>
<evidence type="ECO:0000313" key="8">
    <source>
        <dbReference type="EMBL" id="AEO53582.1"/>
    </source>
</evidence>
<dbReference type="InterPro" id="IPR050316">
    <property type="entry name" value="Tyrosinase/Hemocyanin"/>
</dbReference>
<evidence type="ECO:0000256" key="4">
    <source>
        <dbReference type="ARBA" id="ARBA00023033"/>
    </source>
</evidence>
<feature type="signal peptide" evidence="5">
    <location>
        <begin position="1"/>
        <end position="22"/>
    </location>
</feature>
<dbReference type="RefSeq" id="XP_003658827.1">
    <property type="nucleotide sequence ID" value="XM_003658779.1"/>
</dbReference>
<dbReference type="InterPro" id="IPR041640">
    <property type="entry name" value="Tyrosinase_C"/>
</dbReference>
<dbReference type="InterPro" id="IPR002227">
    <property type="entry name" value="Tyrosinase_Cu-bd"/>
</dbReference>
<evidence type="ECO:0000259" key="7">
    <source>
        <dbReference type="PROSITE" id="PS00498"/>
    </source>
</evidence>
<keyword evidence="3" id="KW-0560">Oxidoreductase</keyword>
<feature type="domain" description="Tyrosinase copper-binding" evidence="6">
    <location>
        <begin position="125"/>
        <end position="142"/>
    </location>
</feature>
<name>G2Q3M6_THET4</name>
<dbReference type="AlphaFoldDB" id="G2Q3M6"/>
<dbReference type="KEGG" id="mtm:MYCTH_76199"/>
<dbReference type="PRINTS" id="PR00092">
    <property type="entry name" value="TYROSINASE"/>
</dbReference>
<dbReference type="EMBL" id="CP003002">
    <property type="protein sequence ID" value="AEO53582.1"/>
    <property type="molecule type" value="Genomic_DNA"/>
</dbReference>
<sequence length="651" mass="72044">MARCQMTLLFPIVCLVSALVSAQYSGYDYGFDVKKRVKRQLGQRSAMVVQDKTGSEIQVRQEIRQLEQDHDLWTLYILGLSMLQYTDQESPVSYYGLAGIHGMPHQTWGGMGPVTGNENTGYCTHSSVLFPTWHRAYMALYEMIATFWPDSERQRYESAARRFRLPYWDWAASPPPGQSVLPESIGGSPFIDVNGPNGLQRIANPLFSYQFNPLDQKAFEFPPSQWNIWTRTLRSPSSGGPDAQSNNTLVALNLDRSRASIAQRLYDLFSHNDNYTLFSNNAVGGQAESVESLHDTIHSLVGGVGPSQSVPQPGHMTYIQWSAFDPVFFLHHCMVDRIFALWQAIHPNTWVPSSQALLDSYTIRRGQSIDSGTALTPFFSNDNGTFWTSDGVRDHTRFGYTYAELLRGPVTGSSNNTLLAASQIRIVKQAVNRMYGSFSPAFFFLEELRIQGGAAVVGAGFRNNHRKTAPLHGLLESKIFVAGSNGNRYYEWKVDVCVGRNGSQGILGGDGIDGSSISFFLGDLSSLNNLLNDTHVGTMGVFTSARLSQHEPAGGHDVPISGSVPLTAALVKKICEGELAGLASGHVVPYLKRNLKMVMRGTQREVVAGTDDKKICETLLSLRIVSSVVEAPWSEDELPKWGEERVEFDVC</sequence>